<evidence type="ECO:0000259" key="1">
    <source>
        <dbReference type="Pfam" id="PF10057"/>
    </source>
</evidence>
<reference evidence="2 3" key="1">
    <citation type="submission" date="2019-03" db="EMBL/GenBank/DDBJ databases">
        <title>Subsurface microbial communities from deep shales in Ohio and West Virginia, USA.</title>
        <authorList>
            <person name="Wrighton K."/>
        </authorList>
    </citation>
    <scope>NUCLEOTIDE SEQUENCE [LARGE SCALE GENOMIC DNA]</scope>
    <source>
        <strain evidence="2 3">MA284_T2</strain>
    </source>
</reference>
<evidence type="ECO:0000313" key="2">
    <source>
        <dbReference type="EMBL" id="TDO78290.1"/>
    </source>
</evidence>
<evidence type="ECO:0000313" key="3">
    <source>
        <dbReference type="Proteomes" id="UP000295064"/>
    </source>
</evidence>
<organism evidence="2 3">
    <name type="scientific">Halanaerobium saccharolyticum</name>
    <dbReference type="NCBI Taxonomy" id="43595"/>
    <lineage>
        <taxon>Bacteria</taxon>
        <taxon>Bacillati</taxon>
        <taxon>Bacillota</taxon>
        <taxon>Clostridia</taxon>
        <taxon>Halanaerobiales</taxon>
        <taxon>Halanaerobiaceae</taxon>
        <taxon>Halanaerobium</taxon>
    </lineage>
</organism>
<dbReference type="EMBL" id="SNWX01000030">
    <property type="protein sequence ID" value="TDO78290.1"/>
    <property type="molecule type" value="Genomic_DNA"/>
</dbReference>
<accession>A0A4R6LFG2</accession>
<dbReference type="RefSeq" id="WP_166638059.1">
    <property type="nucleotide sequence ID" value="NZ_SNWX01000030.1"/>
</dbReference>
<sequence>MKKYATLNHELSKVYKKISGKGPKYLKTYALENILIIKINWYPEKIFSNFKTDEGKQIIKKTYKYIFNNWGKEARKIIEEILDCKVTEFYYDQNMALSENEKIIIFILDNKIE</sequence>
<protein>
    <submittedName>
        <fullName evidence="2">Uncharacterized protein YbcI</fullName>
    </submittedName>
</protein>
<feature type="domain" description="Na+-translocating membrane potential-generating system MpsC" evidence="1">
    <location>
        <begin position="5"/>
        <end position="109"/>
    </location>
</feature>
<comment type="caution">
    <text evidence="2">The sequence shown here is derived from an EMBL/GenBank/DDBJ whole genome shotgun (WGS) entry which is preliminary data.</text>
</comment>
<gene>
    <name evidence="2" type="ORF">DFR79_13032</name>
</gene>
<dbReference type="Pfam" id="PF10057">
    <property type="entry name" value="MpsC"/>
    <property type="match status" value="1"/>
</dbReference>
<name>A0A4R6LFG2_9FIRM</name>
<dbReference type="AlphaFoldDB" id="A0A4R6LFG2"/>
<proteinExistence type="predicted"/>
<dbReference type="Proteomes" id="UP000295064">
    <property type="component" value="Unassembled WGS sequence"/>
</dbReference>
<dbReference type="InterPro" id="IPR018745">
    <property type="entry name" value="MpsC"/>
</dbReference>